<evidence type="ECO:0000259" key="3">
    <source>
        <dbReference type="PROSITE" id="PS50866"/>
    </source>
</evidence>
<dbReference type="InterPro" id="IPR001251">
    <property type="entry name" value="CRAL-TRIO_dom"/>
</dbReference>
<protein>
    <recommendedName>
        <fullName evidence="6">CRAL-TRIO domain-containing protein</fullName>
    </recommendedName>
</protein>
<feature type="region of interest" description="Disordered" evidence="1">
    <location>
        <begin position="405"/>
        <end position="492"/>
    </location>
</feature>
<evidence type="ECO:0000256" key="1">
    <source>
        <dbReference type="SAM" id="MobiDB-lite"/>
    </source>
</evidence>
<dbReference type="GO" id="GO:0005737">
    <property type="term" value="C:cytoplasm"/>
    <property type="evidence" value="ECO:0007669"/>
    <property type="project" value="TreeGrafter"/>
</dbReference>
<feature type="domain" description="CRAL-TRIO" evidence="2">
    <location>
        <begin position="132"/>
        <end position="321"/>
    </location>
</feature>
<reference evidence="4 5" key="1">
    <citation type="journal article" date="2013" name="PLoS ONE">
        <title>Predicting the Proteins of Angomonas deanei, Strigomonas culicis and Their Respective Endosymbionts Reveals New Aspects of the Trypanosomatidae Family.</title>
        <authorList>
            <person name="Motta M.C."/>
            <person name="Martins A.C."/>
            <person name="de Souza S.S."/>
            <person name="Catta-Preta C.M."/>
            <person name="Silva R."/>
            <person name="Klein C.C."/>
            <person name="de Almeida L.G."/>
            <person name="de Lima Cunha O."/>
            <person name="Ciapina L.P."/>
            <person name="Brocchi M."/>
            <person name="Colabardini A.C."/>
            <person name="de Araujo Lima B."/>
            <person name="Machado C.R."/>
            <person name="de Almeida Soares C.M."/>
            <person name="Probst C.M."/>
            <person name="de Menezes C.B."/>
            <person name="Thompson C.E."/>
            <person name="Bartholomeu D.C."/>
            <person name="Gradia D.F."/>
            <person name="Pavoni D.P."/>
            <person name="Grisard E.C."/>
            <person name="Fantinatti-Garboggini F."/>
            <person name="Marchini F.K."/>
            <person name="Rodrigues-Luiz G.F."/>
            <person name="Wagner G."/>
            <person name="Goldman G.H."/>
            <person name="Fietto J.L."/>
            <person name="Elias M.C."/>
            <person name="Goldman M.H."/>
            <person name="Sagot M.F."/>
            <person name="Pereira M."/>
            <person name="Stoco P.H."/>
            <person name="de Mendonca-Neto R.P."/>
            <person name="Teixeira S.M."/>
            <person name="Maciel T.E."/>
            <person name="de Oliveira Mendes T.A."/>
            <person name="Urmenyi T.P."/>
            <person name="de Souza W."/>
            <person name="Schenkman S."/>
            <person name="de Vasconcelos A.T."/>
        </authorList>
    </citation>
    <scope>NUCLEOTIDE SEQUENCE [LARGE SCALE GENOMIC DNA]</scope>
</reference>
<dbReference type="SUPFAM" id="SSF52087">
    <property type="entry name" value="CRAL/TRIO domain"/>
    <property type="match status" value="1"/>
</dbReference>
<dbReference type="InterPro" id="IPR051064">
    <property type="entry name" value="SEC14/CRAL-TRIO_domain"/>
</dbReference>
<evidence type="ECO:0008006" key="6">
    <source>
        <dbReference type="Google" id="ProtNLM"/>
    </source>
</evidence>
<evidence type="ECO:0000313" key="5">
    <source>
        <dbReference type="Proteomes" id="UP000015354"/>
    </source>
</evidence>
<evidence type="ECO:0000313" key="4">
    <source>
        <dbReference type="EMBL" id="EPY35570.1"/>
    </source>
</evidence>
<dbReference type="SUPFAM" id="SSF46938">
    <property type="entry name" value="CRAL/TRIO N-terminal domain"/>
    <property type="match status" value="1"/>
</dbReference>
<accession>S9WI62</accession>
<dbReference type="PROSITE" id="PS50191">
    <property type="entry name" value="CRAL_TRIO"/>
    <property type="match status" value="1"/>
</dbReference>
<dbReference type="InterPro" id="IPR009038">
    <property type="entry name" value="GOLD_dom"/>
</dbReference>
<feature type="compositionally biased region" description="Polar residues" evidence="1">
    <location>
        <begin position="438"/>
        <end position="448"/>
    </location>
</feature>
<dbReference type="SMART" id="SM00516">
    <property type="entry name" value="SEC14"/>
    <property type="match status" value="1"/>
</dbReference>
<keyword evidence="5" id="KW-1185">Reference proteome</keyword>
<dbReference type="Proteomes" id="UP000015354">
    <property type="component" value="Unassembled WGS sequence"/>
</dbReference>
<dbReference type="PANTHER" id="PTHR23324">
    <property type="entry name" value="SEC14 RELATED PROTEIN"/>
    <property type="match status" value="1"/>
</dbReference>
<dbReference type="Pfam" id="PF00650">
    <property type="entry name" value="CRAL_TRIO"/>
    <property type="match status" value="1"/>
</dbReference>
<dbReference type="SUPFAM" id="SSF101576">
    <property type="entry name" value="Supernatant protein factor (SPF), C-terminal domain"/>
    <property type="match status" value="1"/>
</dbReference>
<proteinExistence type="predicted"/>
<dbReference type="AlphaFoldDB" id="S9WI62"/>
<gene>
    <name evidence="4" type="ORF">STCU_01104</name>
</gene>
<feature type="compositionally biased region" description="Basic and acidic residues" evidence="1">
    <location>
        <begin position="469"/>
        <end position="492"/>
    </location>
</feature>
<name>S9WI62_9TRYP</name>
<dbReference type="InterPro" id="IPR036865">
    <property type="entry name" value="CRAL-TRIO_dom_sf"/>
</dbReference>
<dbReference type="PANTHER" id="PTHR23324:SF83">
    <property type="entry name" value="SEC14-LIKE PROTEIN 2"/>
    <property type="match status" value="1"/>
</dbReference>
<dbReference type="Gene3D" id="3.40.525.10">
    <property type="entry name" value="CRAL-TRIO lipid binding domain"/>
    <property type="match status" value="1"/>
</dbReference>
<dbReference type="OrthoDB" id="1434354at2759"/>
<dbReference type="PROSITE" id="PS50866">
    <property type="entry name" value="GOLD"/>
    <property type="match status" value="1"/>
</dbReference>
<sequence>MVKLDDVHESIPEMDELDDKKNEKISDLLDAVREAYDGEMPYLFTREGDEEGQRLLAYKFLKARGWKISNALAMIEGVLQFRKANHMDDWSLFPCAFPLRGYDEEDIDAKLHPLLPGKALDGQRVRGAWDGCYQALQASYVNLYHHYDKAGHPVLYDGFGGANVGHIVKALDKITPPGGSMKDVIVPFHTYMNEVQYYMIRYADYRSRTLLGQTRRIMGCTVIMNAEGMHMGMIQRRFVSVVQSIFDVDQKYYPETLHRLFVIKCPKVVQMAYNLVKSSLDPNTRRKITFCDKKESFAVLQKVIDVEKLPKELGGNCECKGGCLPRYDAADTDGVSGDYVSVPTEEHKIKAGKKLVKEYSLHAKDSISWQFAVENHDVKVLVYFEAEEKPTTELLELADTMLVESDGSAEEADNVAALEPSQGHAKTPTNEPNEECESCQSVNGSATPYESPREAGGATKTTKGITRGDAGKGDKVSEKNKSKKDANEPLSDKTVVLKDKKTHYGTDDFVAPQDGKLVLIFDNSYSWMYEKKLQLRIIETPTRE</sequence>
<feature type="compositionally biased region" description="Low complexity" evidence="1">
    <location>
        <begin position="455"/>
        <end position="464"/>
    </location>
</feature>
<dbReference type="CDD" id="cd00170">
    <property type="entry name" value="SEC14"/>
    <property type="match status" value="1"/>
</dbReference>
<evidence type="ECO:0000259" key="2">
    <source>
        <dbReference type="PROSITE" id="PS50191"/>
    </source>
</evidence>
<feature type="domain" description="GOLD" evidence="3">
    <location>
        <begin position="342"/>
        <end position="539"/>
    </location>
</feature>
<dbReference type="InterPro" id="IPR036273">
    <property type="entry name" value="CRAL/TRIO_N_dom_sf"/>
</dbReference>
<dbReference type="InterPro" id="IPR036598">
    <property type="entry name" value="GOLD_dom_sf"/>
</dbReference>
<dbReference type="Gene3D" id="2.60.120.680">
    <property type="entry name" value="GOLD domain"/>
    <property type="match status" value="1"/>
</dbReference>
<dbReference type="EMBL" id="ATMH01001104">
    <property type="protein sequence ID" value="EPY35570.1"/>
    <property type="molecule type" value="Genomic_DNA"/>
</dbReference>
<comment type="caution">
    <text evidence="4">The sequence shown here is derived from an EMBL/GenBank/DDBJ whole genome shotgun (WGS) entry which is preliminary data.</text>
</comment>
<organism evidence="4 5">
    <name type="scientific">Strigomonas culicis</name>
    <dbReference type="NCBI Taxonomy" id="28005"/>
    <lineage>
        <taxon>Eukaryota</taxon>
        <taxon>Discoba</taxon>
        <taxon>Euglenozoa</taxon>
        <taxon>Kinetoplastea</taxon>
        <taxon>Metakinetoplastina</taxon>
        <taxon>Trypanosomatida</taxon>
        <taxon>Trypanosomatidae</taxon>
        <taxon>Strigomonadinae</taxon>
        <taxon>Strigomonas</taxon>
    </lineage>
</organism>